<dbReference type="EMBL" id="CAGS01000427">
    <property type="protein sequence ID" value="CCF85323.1"/>
    <property type="molecule type" value="Genomic_DNA"/>
</dbReference>
<dbReference type="Gene3D" id="1.50.10.10">
    <property type="match status" value="1"/>
</dbReference>
<evidence type="ECO:0000313" key="4">
    <source>
        <dbReference type="Proteomes" id="UP000004221"/>
    </source>
</evidence>
<dbReference type="GO" id="GO:0030246">
    <property type="term" value="F:carbohydrate binding"/>
    <property type="evidence" value="ECO:0007669"/>
    <property type="project" value="InterPro"/>
</dbReference>
<protein>
    <submittedName>
        <fullName evidence="3">Putative Glucan 1,4-alpha-glucosidase</fullName>
        <ecNumber evidence="3">3.2.1.3</ecNumber>
    </submittedName>
</protein>
<dbReference type="AlphaFoldDB" id="I4EKW1"/>
<keyword evidence="4" id="KW-1185">Reference proteome</keyword>
<feature type="domain" description="GH15-like" evidence="1">
    <location>
        <begin position="261"/>
        <end position="319"/>
    </location>
</feature>
<feature type="domain" description="Glucodextranase N-terminal" evidence="2">
    <location>
        <begin position="3"/>
        <end position="238"/>
    </location>
</feature>
<reference evidence="3 4" key="1">
    <citation type="journal article" date="2012" name="ISME J.">
        <title>Nitrification expanded: discovery, physiology and genomics of a nitrite-oxidizing bacterium from the phylum Chloroflexi.</title>
        <authorList>
            <person name="Sorokin D.Y."/>
            <person name="Lucker S."/>
            <person name="Vejmelkova D."/>
            <person name="Kostrikina N.A."/>
            <person name="Kleerebezem R."/>
            <person name="Rijpstra W.I."/>
            <person name="Damste J.S."/>
            <person name="Le Paslier D."/>
            <person name="Muyzer G."/>
            <person name="Wagner M."/>
            <person name="van Loosdrecht M.C."/>
            <person name="Daims H."/>
        </authorList>
    </citation>
    <scope>NUCLEOTIDE SEQUENCE [LARGE SCALE GENOMIC DNA]</scope>
    <source>
        <strain evidence="4">none</strain>
    </source>
</reference>
<evidence type="ECO:0000259" key="1">
    <source>
        <dbReference type="Pfam" id="PF00723"/>
    </source>
</evidence>
<dbReference type="CDD" id="cd07430">
    <property type="entry name" value="GH15_N"/>
    <property type="match status" value="1"/>
</dbReference>
<organism evidence="3 4">
    <name type="scientific">Nitrolancea hollandica Lb</name>
    <dbReference type="NCBI Taxonomy" id="1129897"/>
    <lineage>
        <taxon>Bacteria</taxon>
        <taxon>Pseudomonadati</taxon>
        <taxon>Thermomicrobiota</taxon>
        <taxon>Thermomicrobia</taxon>
        <taxon>Sphaerobacterales</taxon>
        <taxon>Sphaerobacterineae</taxon>
        <taxon>Sphaerobacteraceae</taxon>
        <taxon>Nitrolancea</taxon>
    </lineage>
</organism>
<dbReference type="SUPFAM" id="SSF74650">
    <property type="entry name" value="Galactose mutarotase-like"/>
    <property type="match status" value="1"/>
</dbReference>
<dbReference type="Gene3D" id="2.70.98.10">
    <property type="match status" value="1"/>
</dbReference>
<evidence type="ECO:0000259" key="2">
    <source>
        <dbReference type="Pfam" id="PF09137"/>
    </source>
</evidence>
<accession>I4EKW1</accession>
<dbReference type="EC" id="3.2.1.3" evidence="3"/>
<dbReference type="GO" id="GO:0005975">
    <property type="term" value="P:carbohydrate metabolic process"/>
    <property type="evidence" value="ECO:0007669"/>
    <property type="project" value="InterPro"/>
</dbReference>
<evidence type="ECO:0000313" key="3">
    <source>
        <dbReference type="EMBL" id="CCF85323.1"/>
    </source>
</evidence>
<dbReference type="Pfam" id="PF00723">
    <property type="entry name" value="Glyco_hydro_15"/>
    <property type="match status" value="2"/>
</dbReference>
<gene>
    <name evidence="3" type="ORF">NITHO_4830004</name>
</gene>
<dbReference type="PANTHER" id="PTHR31616:SF0">
    <property type="entry name" value="GLUCAN 1,4-ALPHA-GLUCOSIDASE"/>
    <property type="match status" value="1"/>
</dbReference>
<sequence length="757" mass="83708">MGTSRTWITIGHGILNEVYWPHIDNPQIRDLGFIVADDQGFWSEVKRNHDYELQTPSPGVPAYTAVHRHERYTLTLDFCPDSAADVVLIRCTLDAPERFRLYALIAPHLGNTGQHNSAWVQEYHHGLTLMAQNGRDALALCAYDAHIRPAFARGSAGFVGISDGWQDFQENGRMTWSYTRASDGNVALIGELQTHQAVLALGFGHTPELAATRAISTSQFPFENAWAALANDWRDWQAQTRIPTRFDAGIVREARISASVLKIHVDRTVPGALVASLSIPWGQSSNDIGGYHLVWSRDLVESIGGLLAAGAVDEARRVLAYLIATQQPEGNWAQNQWLDGRPFWHGIQLDEAGLPILLAQALREHGALDGIDVGPMVRQAACYLARYGPVTQQDRWEENAGLSPFTLAVEIAALVCAAGFLTEPARSYALELADTWNARIEDWTYVTNTELSCQFDVEGYYVRIAPPEVASGASITGSRIAIKNRPAEDAERLAEQIVSPGFLELVRLGLRRANDPRIRDSVRVLDSTLKVDTPNGPVWHRYTGDGYGESKDGLPFDGFTGIGRGWPLLTGERGQYALAAGEDVEPYLQAMSRMTSKGGMIPEQVWDAPDIPERHLFTGCPTGSAMPLVWAHAEFLKLLASVELGYPVDRPQPVWERYRGQVPSVPWRTWRFAQLSPAIPAGTILRLEVLAPAHVLWSADDWRSPQESSTRDTGLGVHVVDLPTDRLPAGTTITFTFYRADEDRWEGRNFAVTIVGA</sequence>
<dbReference type="InterPro" id="IPR015220">
    <property type="entry name" value="Glucodextranase_N"/>
</dbReference>
<dbReference type="GO" id="GO:0004339">
    <property type="term" value="F:glucan 1,4-alpha-glucosidase activity"/>
    <property type="evidence" value="ECO:0007669"/>
    <property type="project" value="UniProtKB-EC"/>
</dbReference>
<feature type="domain" description="GH15-like" evidence="1">
    <location>
        <begin position="331"/>
        <end position="638"/>
    </location>
</feature>
<dbReference type="Proteomes" id="UP000004221">
    <property type="component" value="Unassembled WGS sequence"/>
</dbReference>
<dbReference type="InterPro" id="IPR008928">
    <property type="entry name" value="6-hairpin_glycosidase_sf"/>
</dbReference>
<keyword evidence="3" id="KW-0378">Hydrolase</keyword>
<dbReference type="SUPFAM" id="SSF48208">
    <property type="entry name" value="Six-hairpin glycosidases"/>
    <property type="match status" value="1"/>
</dbReference>
<dbReference type="Pfam" id="PF09137">
    <property type="entry name" value="Glucodextran_N"/>
    <property type="match status" value="1"/>
</dbReference>
<keyword evidence="3" id="KW-0326">Glycosidase</keyword>
<dbReference type="GO" id="GO:0016757">
    <property type="term" value="F:glycosyltransferase activity"/>
    <property type="evidence" value="ECO:0007669"/>
    <property type="project" value="UniProtKB-ARBA"/>
</dbReference>
<dbReference type="InterPro" id="IPR014718">
    <property type="entry name" value="GH-type_carb-bd"/>
</dbReference>
<dbReference type="InterPro" id="IPR012341">
    <property type="entry name" value="6hp_glycosidase-like_sf"/>
</dbReference>
<proteinExistence type="predicted"/>
<dbReference type="InterPro" id="IPR011013">
    <property type="entry name" value="Gal_mutarotase_sf_dom"/>
</dbReference>
<dbReference type="InterPro" id="IPR011613">
    <property type="entry name" value="GH15-like"/>
</dbReference>
<name>I4EKW1_9BACT</name>
<comment type="caution">
    <text evidence="3">The sequence shown here is derived from an EMBL/GenBank/DDBJ whole genome shotgun (WGS) entry which is preliminary data.</text>
</comment>
<dbReference type="PANTHER" id="PTHR31616">
    <property type="entry name" value="TREHALASE"/>
    <property type="match status" value="1"/>
</dbReference>